<dbReference type="GO" id="GO:0005634">
    <property type="term" value="C:nucleus"/>
    <property type="evidence" value="ECO:0007669"/>
    <property type="project" value="TreeGrafter"/>
</dbReference>
<accession>A0A1Y2B6X0</accession>
<evidence type="ECO:0000313" key="4">
    <source>
        <dbReference type="EMBL" id="ORY30583.1"/>
    </source>
</evidence>
<reference evidence="4 5" key="1">
    <citation type="submission" date="2016-07" db="EMBL/GenBank/DDBJ databases">
        <title>Pervasive Adenine N6-methylation of Active Genes in Fungi.</title>
        <authorList>
            <consortium name="DOE Joint Genome Institute"/>
            <person name="Mondo S.J."/>
            <person name="Dannebaum R.O."/>
            <person name="Kuo R.C."/>
            <person name="Labutti K."/>
            <person name="Haridas S."/>
            <person name="Kuo A."/>
            <person name="Salamov A."/>
            <person name="Ahrendt S.R."/>
            <person name="Lipzen A."/>
            <person name="Sullivan W."/>
            <person name="Andreopoulos W.B."/>
            <person name="Clum A."/>
            <person name="Lindquist E."/>
            <person name="Daum C."/>
            <person name="Ramamoorthy G.K."/>
            <person name="Gryganskyi A."/>
            <person name="Culley D."/>
            <person name="Magnuson J.K."/>
            <person name="James T.Y."/>
            <person name="O'Malley M.A."/>
            <person name="Stajich J.E."/>
            <person name="Spatafora J.W."/>
            <person name="Visel A."/>
            <person name="Grigoriev I.V."/>
        </authorList>
    </citation>
    <scope>NUCLEOTIDE SEQUENCE [LARGE SCALE GENOMIC DNA]</scope>
    <source>
        <strain evidence="4 5">68-887.2</strain>
    </source>
</reference>
<dbReference type="Pfam" id="PF05254">
    <property type="entry name" value="UPF0203"/>
    <property type="match status" value="1"/>
</dbReference>
<dbReference type="InterPro" id="IPR007918">
    <property type="entry name" value="MDM35_apoptosis"/>
</dbReference>
<protein>
    <submittedName>
        <fullName evidence="4">Uncharacterized protein</fullName>
    </submittedName>
</protein>
<evidence type="ECO:0000256" key="3">
    <source>
        <dbReference type="SAM" id="MobiDB-lite"/>
    </source>
</evidence>
<keyword evidence="2" id="KW-1015">Disulfide bond</keyword>
<comment type="caution">
    <text evidence="4">The sequence shown here is derived from an EMBL/GenBank/DDBJ whole genome shotgun (WGS) entry which is preliminary data.</text>
</comment>
<keyword evidence="5" id="KW-1185">Reference proteome</keyword>
<dbReference type="PANTHER" id="PTHR46403:SF1">
    <property type="entry name" value="TP53-REGULATED INHIBITOR OF APOPTOSIS 1"/>
    <property type="match status" value="1"/>
</dbReference>
<dbReference type="STRING" id="71784.A0A1Y2B6X0"/>
<sequence length="200" mass="21494">MESLSPECTPLKQRYDACFNSWFEGYLQPALDAAQNPSARLFSGKPVESKFSSPSGSSSPVISAPPDYPANGRPPPPVRAQLVTSWSAAFPSRITNPRLDVHSPVAVDGSLSPDFDHGSQTRDAVPVDTTGQTRAQIKAAEYERACGAAWKAYRSCLGRAIAQNTSLSNLLEQARAEHPLEAEQGLEGTAWDPRSDAVLP</sequence>
<organism evidence="4 5">
    <name type="scientific">Naematelia encephala</name>
    <dbReference type="NCBI Taxonomy" id="71784"/>
    <lineage>
        <taxon>Eukaryota</taxon>
        <taxon>Fungi</taxon>
        <taxon>Dikarya</taxon>
        <taxon>Basidiomycota</taxon>
        <taxon>Agaricomycotina</taxon>
        <taxon>Tremellomycetes</taxon>
        <taxon>Tremellales</taxon>
        <taxon>Naemateliaceae</taxon>
        <taxon>Naematelia</taxon>
    </lineage>
</organism>
<gene>
    <name evidence="4" type="ORF">BCR39DRAFT_587849</name>
</gene>
<dbReference type="GO" id="GO:0005758">
    <property type="term" value="C:mitochondrial intermembrane space"/>
    <property type="evidence" value="ECO:0007669"/>
    <property type="project" value="TreeGrafter"/>
</dbReference>
<feature type="region of interest" description="Disordered" evidence="3">
    <location>
        <begin position="43"/>
        <end position="75"/>
    </location>
</feature>
<dbReference type="Proteomes" id="UP000193986">
    <property type="component" value="Unassembled WGS sequence"/>
</dbReference>
<dbReference type="EMBL" id="MCFC01000019">
    <property type="protein sequence ID" value="ORY30583.1"/>
    <property type="molecule type" value="Genomic_DNA"/>
</dbReference>
<evidence type="ECO:0000313" key="5">
    <source>
        <dbReference type="Proteomes" id="UP000193986"/>
    </source>
</evidence>
<dbReference type="GO" id="GO:1990050">
    <property type="term" value="F:phosphatidic acid transfer activity"/>
    <property type="evidence" value="ECO:0007669"/>
    <property type="project" value="TreeGrafter"/>
</dbReference>
<evidence type="ECO:0000256" key="1">
    <source>
        <dbReference type="ARBA" id="ARBA00006196"/>
    </source>
</evidence>
<feature type="region of interest" description="Disordered" evidence="3">
    <location>
        <begin position="181"/>
        <end position="200"/>
    </location>
</feature>
<feature type="compositionally biased region" description="Pro residues" evidence="3">
    <location>
        <begin position="66"/>
        <end position="75"/>
    </location>
</feature>
<dbReference type="InParanoid" id="A0A1Y2B6X0"/>
<dbReference type="PANTHER" id="PTHR46403">
    <property type="entry name" value="TP53-REGULATED INHIBITOR OF APOPTOSIS 1"/>
    <property type="match status" value="1"/>
</dbReference>
<dbReference type="AlphaFoldDB" id="A0A1Y2B6X0"/>
<evidence type="ECO:0000256" key="2">
    <source>
        <dbReference type="ARBA" id="ARBA00023157"/>
    </source>
</evidence>
<dbReference type="GO" id="GO:0045332">
    <property type="term" value="P:phospholipid translocation"/>
    <property type="evidence" value="ECO:0007669"/>
    <property type="project" value="TreeGrafter"/>
</dbReference>
<feature type="compositionally biased region" description="Low complexity" evidence="3">
    <location>
        <begin position="49"/>
        <end position="65"/>
    </location>
</feature>
<dbReference type="OrthoDB" id="19091at2759"/>
<comment type="similarity">
    <text evidence="1">Belongs to the TRIAP1/MDM35 family.</text>
</comment>
<proteinExistence type="inferred from homology"/>
<name>A0A1Y2B6X0_9TREE</name>
<dbReference type="GO" id="GO:0005829">
    <property type="term" value="C:cytosol"/>
    <property type="evidence" value="ECO:0007669"/>
    <property type="project" value="TreeGrafter"/>
</dbReference>